<comment type="caution">
    <text evidence="11">The sequence shown here is derived from an EMBL/GenBank/DDBJ whole genome shotgun (WGS) entry which is preliminary data.</text>
</comment>
<dbReference type="GO" id="GO:0007165">
    <property type="term" value="P:signal transduction"/>
    <property type="evidence" value="ECO:0007669"/>
    <property type="project" value="UniProtKB-KW"/>
</dbReference>
<proteinExistence type="predicted"/>
<evidence type="ECO:0000256" key="5">
    <source>
        <dbReference type="ARBA" id="ARBA00022725"/>
    </source>
</evidence>
<keyword evidence="9" id="KW-0807">Transducer</keyword>
<accession>A0A482VA05</accession>
<dbReference type="STRING" id="1661398.A0A482VA05"/>
<feature type="non-terminal residue" evidence="11">
    <location>
        <position position="1"/>
    </location>
</feature>
<evidence type="ECO:0000256" key="1">
    <source>
        <dbReference type="ARBA" id="ARBA00004651"/>
    </source>
</evidence>
<keyword evidence="2" id="KW-1003">Cell membrane</keyword>
<dbReference type="PANTHER" id="PTHR21137">
    <property type="entry name" value="ODORANT RECEPTOR"/>
    <property type="match status" value="1"/>
</dbReference>
<evidence type="ECO:0000256" key="9">
    <source>
        <dbReference type="ARBA" id="ARBA00023224"/>
    </source>
</evidence>
<feature type="non-terminal residue" evidence="11">
    <location>
        <position position="222"/>
    </location>
</feature>
<dbReference type="GO" id="GO:0005886">
    <property type="term" value="C:plasma membrane"/>
    <property type="evidence" value="ECO:0007669"/>
    <property type="project" value="UniProtKB-SubCell"/>
</dbReference>
<gene>
    <name evidence="11" type="ORF">BDFB_012650</name>
</gene>
<keyword evidence="3" id="KW-0716">Sensory transduction</keyword>
<evidence type="ECO:0000256" key="4">
    <source>
        <dbReference type="ARBA" id="ARBA00022692"/>
    </source>
</evidence>
<comment type="subcellular location">
    <subcellularLocation>
        <location evidence="1">Cell membrane</location>
        <topology evidence="1">Multi-pass membrane protein</topology>
    </subcellularLocation>
</comment>
<keyword evidence="12" id="KW-1185">Reference proteome</keyword>
<evidence type="ECO:0000256" key="8">
    <source>
        <dbReference type="ARBA" id="ARBA00023170"/>
    </source>
</evidence>
<feature type="transmembrane region" description="Helical" evidence="10">
    <location>
        <begin position="6"/>
        <end position="23"/>
    </location>
</feature>
<evidence type="ECO:0000256" key="6">
    <source>
        <dbReference type="ARBA" id="ARBA00022989"/>
    </source>
</evidence>
<evidence type="ECO:0000313" key="11">
    <source>
        <dbReference type="EMBL" id="RZB40036.1"/>
    </source>
</evidence>
<evidence type="ECO:0000256" key="7">
    <source>
        <dbReference type="ARBA" id="ARBA00023136"/>
    </source>
</evidence>
<dbReference type="EMBL" id="QDEB01122979">
    <property type="protein sequence ID" value="RZB40036.1"/>
    <property type="molecule type" value="Genomic_DNA"/>
</dbReference>
<evidence type="ECO:0000313" key="12">
    <source>
        <dbReference type="Proteomes" id="UP000292052"/>
    </source>
</evidence>
<keyword evidence="8" id="KW-0675">Receptor</keyword>
<dbReference type="PANTHER" id="PTHR21137:SF35">
    <property type="entry name" value="ODORANT RECEPTOR 19A-RELATED"/>
    <property type="match status" value="1"/>
</dbReference>
<dbReference type="GO" id="GO:0004984">
    <property type="term" value="F:olfactory receptor activity"/>
    <property type="evidence" value="ECO:0007669"/>
    <property type="project" value="InterPro"/>
</dbReference>
<dbReference type="Pfam" id="PF02949">
    <property type="entry name" value="7tm_6"/>
    <property type="match status" value="2"/>
</dbReference>
<keyword evidence="4 10" id="KW-0812">Transmembrane</keyword>
<keyword evidence="5" id="KW-0552">Olfaction</keyword>
<sequence>RNGWLNFILVVFAFGGWVTTPFFRTKDAYQLPVQVWLPFNATSDAKTFFLTYSCVAAGVGNGAFVSSVMDPLIAGLTCQATGQLLVLKDNLQYLNEYADEEISRSVRSNISEEKKLLKAKIMYQMIKRCIKHHNTIIEYIERYEDTYSIPVFTQFMASILVICNACLQLSMSNTLTDAIYMGQWYEYDINSKKALIVLMERSKKPMIVTAGKILDLSLVTFI</sequence>
<dbReference type="AlphaFoldDB" id="A0A482VA05"/>
<dbReference type="GO" id="GO:0005549">
    <property type="term" value="F:odorant binding"/>
    <property type="evidence" value="ECO:0007669"/>
    <property type="project" value="InterPro"/>
</dbReference>
<organism evidence="11 12">
    <name type="scientific">Asbolus verrucosus</name>
    <name type="common">Desert ironclad beetle</name>
    <dbReference type="NCBI Taxonomy" id="1661398"/>
    <lineage>
        <taxon>Eukaryota</taxon>
        <taxon>Metazoa</taxon>
        <taxon>Ecdysozoa</taxon>
        <taxon>Arthropoda</taxon>
        <taxon>Hexapoda</taxon>
        <taxon>Insecta</taxon>
        <taxon>Pterygota</taxon>
        <taxon>Neoptera</taxon>
        <taxon>Endopterygota</taxon>
        <taxon>Coleoptera</taxon>
        <taxon>Polyphaga</taxon>
        <taxon>Cucujiformia</taxon>
        <taxon>Tenebrionidae</taxon>
        <taxon>Pimeliinae</taxon>
        <taxon>Asbolus</taxon>
    </lineage>
</organism>
<dbReference type="Proteomes" id="UP000292052">
    <property type="component" value="Unassembled WGS sequence"/>
</dbReference>
<keyword evidence="7 10" id="KW-0472">Membrane</keyword>
<evidence type="ECO:0000256" key="3">
    <source>
        <dbReference type="ARBA" id="ARBA00022606"/>
    </source>
</evidence>
<reference evidence="11 12" key="1">
    <citation type="submission" date="2017-03" db="EMBL/GenBank/DDBJ databases">
        <title>Genome of the blue death feigning beetle - Asbolus verrucosus.</title>
        <authorList>
            <person name="Rider S.D."/>
        </authorList>
    </citation>
    <scope>NUCLEOTIDE SEQUENCE [LARGE SCALE GENOMIC DNA]</scope>
    <source>
        <strain evidence="11">Butters</strain>
        <tissue evidence="11">Head and leg muscle</tissue>
    </source>
</reference>
<dbReference type="OrthoDB" id="7540137at2759"/>
<name>A0A482VA05_ASBVE</name>
<evidence type="ECO:0000256" key="10">
    <source>
        <dbReference type="SAM" id="Phobius"/>
    </source>
</evidence>
<evidence type="ECO:0000256" key="2">
    <source>
        <dbReference type="ARBA" id="ARBA00022475"/>
    </source>
</evidence>
<protein>
    <submittedName>
        <fullName evidence="11">7tm 6 domain containing protein</fullName>
    </submittedName>
</protein>
<dbReference type="InterPro" id="IPR004117">
    <property type="entry name" value="7tm6_olfct_rcpt"/>
</dbReference>
<keyword evidence="6 10" id="KW-1133">Transmembrane helix</keyword>